<dbReference type="PANTHER" id="PTHR43649">
    <property type="entry name" value="ARABINOSE-BINDING PROTEIN-RELATED"/>
    <property type="match status" value="1"/>
</dbReference>
<evidence type="ECO:0000313" key="3">
    <source>
        <dbReference type="EMBL" id="GAE29977.1"/>
    </source>
</evidence>
<feature type="signal peptide" evidence="2">
    <location>
        <begin position="1"/>
        <end position="24"/>
    </location>
</feature>
<name>W4QDH0_9BACI</name>
<dbReference type="RefSeq" id="WP_173402061.1">
    <property type="nucleotide sequence ID" value="NZ_BAUU01000008.1"/>
</dbReference>
<dbReference type="AlphaFoldDB" id="W4QDH0"/>
<dbReference type="EMBL" id="BAUU01000008">
    <property type="protein sequence ID" value="GAE29977.1"/>
    <property type="molecule type" value="Genomic_DNA"/>
</dbReference>
<evidence type="ECO:0000256" key="2">
    <source>
        <dbReference type="SAM" id="SignalP"/>
    </source>
</evidence>
<dbReference type="Gene3D" id="3.40.190.10">
    <property type="entry name" value="Periplasmic binding protein-like II"/>
    <property type="match status" value="2"/>
</dbReference>
<dbReference type="InterPro" id="IPR006059">
    <property type="entry name" value="SBP"/>
</dbReference>
<comment type="caution">
    <text evidence="3">The sequence shown here is derived from an EMBL/GenBank/DDBJ whole genome shotgun (WGS) entry which is preliminary data.</text>
</comment>
<feature type="region of interest" description="Disordered" evidence="1">
    <location>
        <begin position="27"/>
        <end position="48"/>
    </location>
</feature>
<feature type="chain" id="PRO_5039536537" description="ABC transporter" evidence="2">
    <location>
        <begin position="25"/>
        <end position="565"/>
    </location>
</feature>
<dbReference type="PANTHER" id="PTHR43649:SF12">
    <property type="entry name" value="DIACETYLCHITOBIOSE BINDING PROTEIN DASA"/>
    <property type="match status" value="1"/>
</dbReference>
<dbReference type="CDD" id="cd13582">
    <property type="entry name" value="PBP2_AlgQ_like_3"/>
    <property type="match status" value="1"/>
</dbReference>
<proteinExistence type="predicted"/>
<sequence length="565" mass="64865">MFISKKNFFLCLALALMLALVACSGDNTSGDESSDTNDDSSTGEETAADNEPFTFSYFNGSTTLPNINSRETTIGAMFEEELNTTVDMEYITGDLNTRIGTMVASGQYPDVIEPNEAIDALLDAEAFIPLNDLIDEYAPDLKALYEPYLDAMTHEDGNIYYIPMGADQGFIPPANQDQGAFWIQREVLREFDYPEITTLDEYFDLIEAYAEKYPEIDGASTIGYTALTYDWRFFALSNVPNHLAGYPNDGGVWVDMDTHEAEIYADKEETRRYLEKLNEINAKGLFDREAFVANYDEYLAKISSGRLLGFFDYGWQANVAMNVHRQDGDHYKEYMGLPIVFDEDITDQYLDPPAFVTNRGVGITTSADNPERIMEFFNHIAKEETQKLVMWGIEGETYEVDEDGMYYRTPEQITMTEDEDWRQDFGFAYFEWYWPRGGGVFSDGNAWEPRRQPAVVQETYNDVDREFLDAYGLETFTQIFAEPEDRPWYPTWSANIEQGSDPEIFEQRLEDIQRDFFPRLVLSDPSEFDGIWEDYVARVNELDVEGYEAFFTEVVKSRVEAFEGE</sequence>
<dbReference type="Pfam" id="PF01547">
    <property type="entry name" value="SBP_bac_1"/>
    <property type="match status" value="1"/>
</dbReference>
<evidence type="ECO:0008006" key="5">
    <source>
        <dbReference type="Google" id="ProtNLM"/>
    </source>
</evidence>
<dbReference type="InterPro" id="IPR050490">
    <property type="entry name" value="Bact_solute-bd_prot1"/>
</dbReference>
<keyword evidence="4" id="KW-1185">Reference proteome</keyword>
<gene>
    <name evidence="3" type="ORF">JCM9152_1367</name>
</gene>
<dbReference type="Proteomes" id="UP000018895">
    <property type="component" value="Unassembled WGS sequence"/>
</dbReference>
<evidence type="ECO:0000313" key="4">
    <source>
        <dbReference type="Proteomes" id="UP000018895"/>
    </source>
</evidence>
<protein>
    <recommendedName>
        <fullName evidence="5">ABC transporter</fullName>
    </recommendedName>
</protein>
<keyword evidence="2" id="KW-0732">Signal</keyword>
<accession>W4QDH0</accession>
<dbReference type="SUPFAM" id="SSF53850">
    <property type="entry name" value="Periplasmic binding protein-like II"/>
    <property type="match status" value="1"/>
</dbReference>
<reference evidence="3" key="1">
    <citation type="journal article" date="2014" name="Genome Announc.">
        <title>Draft Genome Sequences of Three Alkaliphilic Bacillus Strains, Bacillus wakoensis JCM 9140T, Bacillus akibai JCM 9157T, and Bacillus hemicellulosilyticus JCM 9152T.</title>
        <authorList>
            <person name="Yuki M."/>
            <person name="Oshima K."/>
            <person name="Suda W."/>
            <person name="Oshida Y."/>
            <person name="Kitamura K."/>
            <person name="Iida T."/>
            <person name="Hattori M."/>
            <person name="Ohkuma M."/>
        </authorList>
    </citation>
    <scope>NUCLEOTIDE SEQUENCE [LARGE SCALE GENOMIC DNA]</scope>
    <source>
        <strain evidence="3">JCM 9152</strain>
    </source>
</reference>
<feature type="compositionally biased region" description="Acidic residues" evidence="1">
    <location>
        <begin position="32"/>
        <end position="48"/>
    </location>
</feature>
<organism evidence="3 4">
    <name type="scientific">Halalkalibacter hemicellulosilyticusJCM 9152</name>
    <dbReference type="NCBI Taxonomy" id="1236971"/>
    <lineage>
        <taxon>Bacteria</taxon>
        <taxon>Bacillati</taxon>
        <taxon>Bacillota</taxon>
        <taxon>Bacilli</taxon>
        <taxon>Bacillales</taxon>
        <taxon>Bacillaceae</taxon>
        <taxon>Halalkalibacter</taxon>
    </lineage>
</organism>
<dbReference type="PROSITE" id="PS51257">
    <property type="entry name" value="PROKAR_LIPOPROTEIN"/>
    <property type="match status" value="1"/>
</dbReference>
<evidence type="ECO:0000256" key="1">
    <source>
        <dbReference type="SAM" id="MobiDB-lite"/>
    </source>
</evidence>
<dbReference type="STRING" id="1236971.JCM9152_1367"/>